<protein>
    <recommendedName>
        <fullName evidence="1">Hedgehog/Intein (Hint) domain-containing protein</fullName>
    </recommendedName>
</protein>
<gene>
    <name evidence="2" type="ordered locus">Mpop_5397</name>
</gene>
<organism evidence="2 3">
    <name type="scientific">Methylorubrum populi (strain ATCC BAA-705 / NCIMB 13946 / BJ001)</name>
    <name type="common">Methylobacterium populi</name>
    <dbReference type="NCBI Taxonomy" id="441620"/>
    <lineage>
        <taxon>Bacteria</taxon>
        <taxon>Pseudomonadati</taxon>
        <taxon>Pseudomonadota</taxon>
        <taxon>Alphaproteobacteria</taxon>
        <taxon>Hyphomicrobiales</taxon>
        <taxon>Methylobacteriaceae</taxon>
        <taxon>Methylorubrum</taxon>
    </lineage>
</organism>
<evidence type="ECO:0000313" key="2">
    <source>
        <dbReference type="EMBL" id="ACB83489.1"/>
    </source>
</evidence>
<evidence type="ECO:0000259" key="1">
    <source>
        <dbReference type="Pfam" id="PF13403"/>
    </source>
</evidence>
<dbReference type="HOGENOM" id="CLU_587687_0_0_5"/>
<dbReference type="eggNOG" id="COG3210">
    <property type="taxonomic scope" value="Bacteria"/>
</dbReference>
<dbReference type="Proteomes" id="UP000007136">
    <property type="component" value="Chromosome"/>
</dbReference>
<accession>B1ZBT1</accession>
<dbReference type="SUPFAM" id="SSF51294">
    <property type="entry name" value="Hedgehog/intein (Hint) domain"/>
    <property type="match status" value="1"/>
</dbReference>
<dbReference type="STRING" id="441620.Mpop_5397"/>
<evidence type="ECO:0000313" key="3">
    <source>
        <dbReference type="Proteomes" id="UP000007136"/>
    </source>
</evidence>
<dbReference type="InterPro" id="IPR036844">
    <property type="entry name" value="Hint_dom_sf"/>
</dbReference>
<reference evidence="2" key="1">
    <citation type="submission" date="2008-04" db="EMBL/GenBank/DDBJ databases">
        <title>Complete sequence of chromosome of Methylobacterium populi BJ001.</title>
        <authorList>
            <consortium name="US DOE Joint Genome Institute"/>
            <person name="Copeland A."/>
            <person name="Lucas S."/>
            <person name="Lapidus A."/>
            <person name="Glavina del Rio T."/>
            <person name="Dalin E."/>
            <person name="Tice H."/>
            <person name="Bruce D."/>
            <person name="Goodwin L."/>
            <person name="Pitluck S."/>
            <person name="Chertkov O."/>
            <person name="Brettin T."/>
            <person name="Detter J.C."/>
            <person name="Han C."/>
            <person name="Kuske C.R."/>
            <person name="Schmutz J."/>
            <person name="Larimer F."/>
            <person name="Land M."/>
            <person name="Hauser L."/>
            <person name="Kyrpides N."/>
            <person name="Mikhailova N."/>
            <person name="Marx C."/>
            <person name="Richardson P."/>
        </authorList>
    </citation>
    <scope>NUCLEOTIDE SEQUENCE [LARGE SCALE GENOMIC DNA]</scope>
    <source>
        <strain evidence="2">BJ001</strain>
    </source>
</reference>
<name>B1ZBT1_METPB</name>
<feature type="domain" description="Hedgehog/Intein (Hint)" evidence="1">
    <location>
        <begin position="133"/>
        <end position="266"/>
    </location>
</feature>
<dbReference type="AlphaFoldDB" id="B1ZBT1"/>
<dbReference type="EMBL" id="CP001029">
    <property type="protein sequence ID" value="ACB83489.1"/>
    <property type="molecule type" value="Genomic_DNA"/>
</dbReference>
<dbReference type="Gene3D" id="2.170.16.10">
    <property type="entry name" value="Hedgehog/Intein (Hint) domain"/>
    <property type="match status" value="1"/>
</dbReference>
<sequence length="465" mass="48813">MAETFDNQTFGVGNATTGVLLGVPLTNTTTFTGTNAVSGLTGVTIDGAVDQPGSSVQVALNVGGVAQASVAGTYRGFSQSSPTAEPIYYFDTTVAGVGTPVTVAVSAGPVPLLSAAAPIDTSNVTAPDSPLIVCFVTGTRIRTERGEVAVEDLQIGDLAVTASGAHKPIRWIGHRLVEAADHADPLAVWPVRITAGALAMGVPVRDLLVSPDHCLVFDDVLVPAKHLINGATIRQEPVEAVGYWHIELDSHEALLAEGAPAESYRDCGMHAFFEGAEGWGHRVGDKAPVALLAPHALSGPRLHGVKAILIARAKHLGARRVEDPGLQVVADGQVLTPASIDNRRFTFAVPEGTQTLVLRSRSSVPAHWIAENEDRRTLGVRVSELCADGTAVAMADAQLAQGWNAVEPNGQERWTEGEAHLPVCRELSFQADWFLGYPVETVSEPMPVNATVSFAAPVLRLVANG</sequence>
<dbReference type="Pfam" id="PF13403">
    <property type="entry name" value="Hint_2"/>
    <property type="match status" value="1"/>
</dbReference>
<dbReference type="KEGG" id="mpo:Mpop_5397"/>
<dbReference type="InterPro" id="IPR028992">
    <property type="entry name" value="Hedgehog/Intein_dom"/>
</dbReference>
<proteinExistence type="predicted"/>